<evidence type="ECO:0000313" key="3">
    <source>
        <dbReference type="EMBL" id="CAD5120447.1"/>
    </source>
</evidence>
<name>A0A7I8VY40_9ANNE</name>
<dbReference type="Pfam" id="PF17064">
    <property type="entry name" value="QVR"/>
    <property type="match status" value="1"/>
</dbReference>
<evidence type="ECO:0000256" key="1">
    <source>
        <dbReference type="ARBA" id="ARBA00022729"/>
    </source>
</evidence>
<proteinExistence type="predicted"/>
<dbReference type="EMBL" id="CAJFCJ010000012">
    <property type="protein sequence ID" value="CAD5120447.1"/>
    <property type="molecule type" value="Genomic_DNA"/>
</dbReference>
<dbReference type="PANTHER" id="PTHR33562">
    <property type="entry name" value="ATILLA, ISOFORM B-RELATED-RELATED"/>
    <property type="match status" value="1"/>
</dbReference>
<dbReference type="Proteomes" id="UP000549394">
    <property type="component" value="Unassembled WGS sequence"/>
</dbReference>
<keyword evidence="4" id="KW-1185">Reference proteome</keyword>
<protein>
    <submittedName>
        <fullName evidence="3">DgyrCDS9017</fullName>
    </submittedName>
</protein>
<dbReference type="InterPro" id="IPR031424">
    <property type="entry name" value="QVR-like"/>
</dbReference>
<organism evidence="3 4">
    <name type="scientific">Dimorphilus gyrociliatus</name>
    <dbReference type="NCBI Taxonomy" id="2664684"/>
    <lineage>
        <taxon>Eukaryota</taxon>
        <taxon>Metazoa</taxon>
        <taxon>Spiralia</taxon>
        <taxon>Lophotrochozoa</taxon>
        <taxon>Annelida</taxon>
        <taxon>Polychaeta</taxon>
        <taxon>Polychaeta incertae sedis</taxon>
        <taxon>Dinophilidae</taxon>
        <taxon>Dimorphilus</taxon>
    </lineage>
</organism>
<accession>A0A7I8VY40</accession>
<dbReference type="AlphaFoldDB" id="A0A7I8VY40"/>
<gene>
    <name evidence="3" type="ORF">DGYR_LOCUS8549</name>
</gene>
<sequence length="212" mass="22794">MTSVCGISKRFISCLEGYEPCSNSTISVVTVKDLESRLCNTNSDCHKKLKTCEGVLSSCSDAQKIESCFKRELGACQTGLSGQIKTYFSILQSSIVATTSNACSKPGQAGDCYSCWSLKDPWCADVFTAPQNATKCQSTNCVKTKYHTNKYQLVARGCYTGPKTNNECNSDGGDGATSVVCICSGKNCNSANSLQLTSIFYSISIIFLCLIL</sequence>
<dbReference type="InterPro" id="IPR050975">
    <property type="entry name" value="Sleep_regulator"/>
</dbReference>
<dbReference type="GO" id="GO:0032222">
    <property type="term" value="P:regulation of synaptic transmission, cholinergic"/>
    <property type="evidence" value="ECO:0007669"/>
    <property type="project" value="InterPro"/>
</dbReference>
<comment type="caution">
    <text evidence="3">The sequence shown here is derived from an EMBL/GenBank/DDBJ whole genome shotgun (WGS) entry which is preliminary data.</text>
</comment>
<dbReference type="GO" id="GO:0030431">
    <property type="term" value="P:sleep"/>
    <property type="evidence" value="ECO:0007669"/>
    <property type="project" value="InterPro"/>
</dbReference>
<keyword evidence="1" id="KW-0732">Signal</keyword>
<evidence type="ECO:0000256" key="2">
    <source>
        <dbReference type="ARBA" id="ARBA00023180"/>
    </source>
</evidence>
<evidence type="ECO:0000313" key="4">
    <source>
        <dbReference type="Proteomes" id="UP000549394"/>
    </source>
</evidence>
<reference evidence="3 4" key="1">
    <citation type="submission" date="2020-08" db="EMBL/GenBank/DDBJ databases">
        <authorList>
            <person name="Hejnol A."/>
        </authorList>
    </citation>
    <scope>NUCLEOTIDE SEQUENCE [LARGE SCALE GENOMIC DNA]</scope>
</reference>
<keyword evidence="2" id="KW-0325">Glycoprotein</keyword>